<dbReference type="InterPro" id="IPR052556">
    <property type="entry name" value="PolySynth_Transporter"/>
</dbReference>
<keyword evidence="3 5" id="KW-1133">Transmembrane helix</keyword>
<feature type="transmembrane region" description="Helical" evidence="5">
    <location>
        <begin position="145"/>
        <end position="162"/>
    </location>
</feature>
<dbReference type="PANTHER" id="PTHR43424:SF1">
    <property type="entry name" value="LOCUS PUTATIVE PROTEIN 1-RELATED"/>
    <property type="match status" value="1"/>
</dbReference>
<gene>
    <name evidence="6" type="ORF">COT50_01060</name>
</gene>
<evidence type="ECO:0000256" key="5">
    <source>
        <dbReference type="SAM" id="Phobius"/>
    </source>
</evidence>
<feature type="transmembrane region" description="Helical" evidence="5">
    <location>
        <begin position="335"/>
        <end position="356"/>
    </location>
</feature>
<dbReference type="EMBL" id="PEYU01000018">
    <property type="protein sequence ID" value="PIS22594.1"/>
    <property type="molecule type" value="Genomic_DNA"/>
</dbReference>
<keyword evidence="2 5" id="KW-0812">Transmembrane</keyword>
<feature type="transmembrane region" description="Helical" evidence="5">
    <location>
        <begin position="363"/>
        <end position="382"/>
    </location>
</feature>
<feature type="transmembrane region" description="Helical" evidence="5">
    <location>
        <begin position="300"/>
        <end position="323"/>
    </location>
</feature>
<evidence type="ECO:0000313" key="7">
    <source>
        <dbReference type="Proteomes" id="UP000231252"/>
    </source>
</evidence>
<evidence type="ECO:0000313" key="6">
    <source>
        <dbReference type="EMBL" id="PIS22594.1"/>
    </source>
</evidence>
<keyword evidence="4 5" id="KW-0472">Membrane</keyword>
<dbReference type="PANTHER" id="PTHR43424">
    <property type="entry name" value="LOCUS PUTATIVE PROTEIN 1-RELATED"/>
    <property type="match status" value="1"/>
</dbReference>
<sequence length="428" mass="47899">MKNTVFYNTTSQLIAKFVSMSLTVLATILITRAFGKEGYGQFSLMQTLPALFYILADFGLNTTALKKIGGDEKNAQKYYQTVLGLRLLLSVAFIAVLNIITLFLPYSSFLKTGILVSSLLILTQALYSSTNLIFQYKQRYDLSSLGYMGGSVLTISLVVIFMKLGLDIRLLSFAYVLGGIAAFIVNAQLVKKLGYRSTLNINTNLAKGVLKSSLPLGLMFIFSQISFKADSILLSLLKLPSFTELTNIETVAIYSLPYKIFEVALVLPTFFMNAVYPIFVRKLQESRDGFKNIFFKTLKYMVALGLTTSATLYLLAPVVVKILGGQEFDQSTEVLKILAVGLFIFFLTQPISYLIVTLDKQKYLPAIYLISAIFNVSANLIFIPKYSFYASAYITWISEGLIFLMLTFFAVKSWQACPSDRREHYAPR</sequence>
<feature type="transmembrane region" description="Helical" evidence="5">
    <location>
        <begin position="168"/>
        <end position="187"/>
    </location>
</feature>
<feature type="transmembrane region" description="Helical" evidence="5">
    <location>
        <begin position="13"/>
        <end position="35"/>
    </location>
</feature>
<reference evidence="7" key="1">
    <citation type="submission" date="2017-09" db="EMBL/GenBank/DDBJ databases">
        <title>Depth-based differentiation of microbial function through sediment-hosted aquifers and enrichment of novel symbionts in the deep terrestrial subsurface.</title>
        <authorList>
            <person name="Probst A.J."/>
            <person name="Ladd B."/>
            <person name="Jarett J.K."/>
            <person name="Geller-Mcgrath D.E."/>
            <person name="Sieber C.M.K."/>
            <person name="Emerson J.B."/>
            <person name="Anantharaman K."/>
            <person name="Thomas B.C."/>
            <person name="Malmstrom R."/>
            <person name="Stieglmeier M."/>
            <person name="Klingl A."/>
            <person name="Woyke T."/>
            <person name="Ryan C.M."/>
            <person name="Banfield J.F."/>
        </authorList>
    </citation>
    <scope>NUCLEOTIDE SEQUENCE [LARGE SCALE GENOMIC DNA]</scope>
</reference>
<dbReference type="Proteomes" id="UP000231252">
    <property type="component" value="Unassembled WGS sequence"/>
</dbReference>
<evidence type="ECO:0000256" key="1">
    <source>
        <dbReference type="ARBA" id="ARBA00004141"/>
    </source>
</evidence>
<feature type="transmembrane region" description="Helical" evidence="5">
    <location>
        <begin position="83"/>
        <end position="106"/>
    </location>
</feature>
<dbReference type="CDD" id="cd13128">
    <property type="entry name" value="MATE_Wzx_like"/>
    <property type="match status" value="1"/>
</dbReference>
<dbReference type="AlphaFoldDB" id="A0A2H0XCE7"/>
<dbReference type="GO" id="GO:0016020">
    <property type="term" value="C:membrane"/>
    <property type="evidence" value="ECO:0007669"/>
    <property type="project" value="UniProtKB-SubCell"/>
</dbReference>
<protein>
    <submittedName>
        <fullName evidence="6">Uncharacterized protein</fullName>
    </submittedName>
</protein>
<feature type="transmembrane region" description="Helical" evidence="5">
    <location>
        <begin position="208"/>
        <end position="227"/>
    </location>
</feature>
<feature type="transmembrane region" description="Helical" evidence="5">
    <location>
        <begin position="260"/>
        <end position="279"/>
    </location>
</feature>
<comment type="caution">
    <text evidence="6">The sequence shown here is derived from an EMBL/GenBank/DDBJ whole genome shotgun (WGS) entry which is preliminary data.</text>
</comment>
<comment type="subcellular location">
    <subcellularLocation>
        <location evidence="1">Membrane</location>
        <topology evidence="1">Multi-pass membrane protein</topology>
    </subcellularLocation>
</comment>
<feature type="transmembrane region" description="Helical" evidence="5">
    <location>
        <begin position="112"/>
        <end position="133"/>
    </location>
</feature>
<accession>A0A2H0XCE7</accession>
<feature type="transmembrane region" description="Helical" evidence="5">
    <location>
        <begin position="388"/>
        <end position="411"/>
    </location>
</feature>
<evidence type="ECO:0000256" key="3">
    <source>
        <dbReference type="ARBA" id="ARBA00022989"/>
    </source>
</evidence>
<evidence type="ECO:0000256" key="4">
    <source>
        <dbReference type="ARBA" id="ARBA00023136"/>
    </source>
</evidence>
<organism evidence="6 7">
    <name type="scientific">candidate division WWE3 bacterium CG08_land_8_20_14_0_20_41_10</name>
    <dbReference type="NCBI Taxonomy" id="1975085"/>
    <lineage>
        <taxon>Bacteria</taxon>
        <taxon>Katanobacteria</taxon>
    </lineage>
</organism>
<proteinExistence type="predicted"/>
<evidence type="ECO:0000256" key="2">
    <source>
        <dbReference type="ARBA" id="ARBA00022692"/>
    </source>
</evidence>
<dbReference type="Pfam" id="PF01943">
    <property type="entry name" value="Polysacc_synt"/>
    <property type="match status" value="1"/>
</dbReference>
<name>A0A2H0XCE7_UNCKA</name>
<dbReference type="InterPro" id="IPR002797">
    <property type="entry name" value="Polysacc_synth"/>
</dbReference>